<comment type="caution">
    <text evidence="1">The sequence shown here is derived from an EMBL/GenBank/DDBJ whole genome shotgun (WGS) entry which is preliminary data.</text>
</comment>
<evidence type="ECO:0000313" key="2">
    <source>
        <dbReference type="Proteomes" id="UP000182932"/>
    </source>
</evidence>
<keyword evidence="2" id="KW-1185">Reference proteome</keyword>
<dbReference type="PANTHER" id="PTHR36513">
    <property type="entry name" value="ABC TRANSMEMBRANE TYPE-1 DOMAIN-CONTAINING PROTEIN"/>
    <property type="match status" value="1"/>
</dbReference>
<dbReference type="InterPro" id="IPR010297">
    <property type="entry name" value="DUF900_hydrolase"/>
</dbReference>
<dbReference type="EMBL" id="FNYY01000007">
    <property type="protein sequence ID" value="SEJ55196.1"/>
    <property type="molecule type" value="Genomic_DNA"/>
</dbReference>
<organism evidence="1 2">
    <name type="scientific">Marinovum algicola</name>
    <dbReference type="NCBI Taxonomy" id="42444"/>
    <lineage>
        <taxon>Bacteria</taxon>
        <taxon>Pseudomonadati</taxon>
        <taxon>Pseudomonadota</taxon>
        <taxon>Alphaproteobacteria</taxon>
        <taxon>Rhodobacterales</taxon>
        <taxon>Roseobacteraceae</taxon>
        <taxon>Marinovum</taxon>
    </lineage>
</organism>
<dbReference type="GeneID" id="80821496"/>
<dbReference type="SUPFAM" id="SSF53474">
    <property type="entry name" value="alpha/beta-Hydrolases"/>
    <property type="match status" value="1"/>
</dbReference>
<protein>
    <recommendedName>
        <fullName evidence="3">Lipoprotein</fullName>
    </recommendedName>
</protein>
<name>A0A975ZNK2_9RHOB</name>
<dbReference type="Gene3D" id="3.40.50.1820">
    <property type="entry name" value="alpha/beta hydrolase"/>
    <property type="match status" value="1"/>
</dbReference>
<accession>A0A975ZNK2</accession>
<dbReference type="InterPro" id="IPR029058">
    <property type="entry name" value="AB_hydrolase_fold"/>
</dbReference>
<evidence type="ECO:0008006" key="3">
    <source>
        <dbReference type="Google" id="ProtNLM"/>
    </source>
</evidence>
<sequence>MLLFVAMLALAACAPRGVLHLVRGADEGDVRQIFVASNRVLKHDNGVQFSGRRGTRLYFSRLDVSVPPVHRDGRIERPAPEAAPDPARHFVLSGAYAFPTLADFLAGVAKAPGGAEEVFVYVHGYNTNNAEATYRLAQMAHDFDAEVPVVSFSWPSGGDPRGYVYDRDSVIHSRDALEELLVALTRHRKVYLVAHSMGSQLVMETRGRSRSPGTPPFCTRSAA</sequence>
<evidence type="ECO:0000313" key="1">
    <source>
        <dbReference type="EMBL" id="SEJ55196.1"/>
    </source>
</evidence>
<proteinExistence type="predicted"/>
<dbReference type="Pfam" id="PF05990">
    <property type="entry name" value="DUF900"/>
    <property type="match status" value="1"/>
</dbReference>
<dbReference type="AlphaFoldDB" id="A0A975ZNK2"/>
<gene>
    <name evidence="1" type="ORF">SAMN04487940_10762</name>
</gene>
<reference evidence="1 2" key="1">
    <citation type="submission" date="2016-10" db="EMBL/GenBank/DDBJ databases">
        <authorList>
            <person name="Varghese N."/>
            <person name="Submissions S."/>
        </authorList>
    </citation>
    <scope>NUCLEOTIDE SEQUENCE [LARGE SCALE GENOMIC DNA]</scope>
    <source>
        <strain evidence="1 2">FF3</strain>
    </source>
</reference>
<dbReference type="Proteomes" id="UP000182932">
    <property type="component" value="Unassembled WGS sequence"/>
</dbReference>
<dbReference type="RefSeq" id="WP_074836660.1">
    <property type="nucleotide sequence ID" value="NZ_FNYY01000007.1"/>
</dbReference>
<dbReference type="PANTHER" id="PTHR36513:SF1">
    <property type="entry name" value="TRANSMEMBRANE PROTEIN"/>
    <property type="match status" value="1"/>
</dbReference>